<organism evidence="10 11">
    <name type="scientific">Terrimesophilobacter mesophilus</name>
    <dbReference type="NCBI Taxonomy" id="433647"/>
    <lineage>
        <taxon>Bacteria</taxon>
        <taxon>Bacillati</taxon>
        <taxon>Actinomycetota</taxon>
        <taxon>Actinomycetes</taxon>
        <taxon>Micrococcales</taxon>
        <taxon>Microbacteriaceae</taxon>
        <taxon>Terrimesophilobacter</taxon>
    </lineage>
</organism>
<feature type="transmembrane region" description="Helical" evidence="8">
    <location>
        <begin position="181"/>
        <end position="202"/>
    </location>
</feature>
<evidence type="ECO:0000256" key="7">
    <source>
        <dbReference type="ARBA" id="ARBA00023136"/>
    </source>
</evidence>
<dbReference type="AlphaFoldDB" id="A0A4R8VBY9"/>
<dbReference type="GO" id="GO:0043190">
    <property type="term" value="C:ATP-binding cassette (ABC) transporter complex"/>
    <property type="evidence" value="ECO:0007669"/>
    <property type="project" value="InterPro"/>
</dbReference>
<dbReference type="CDD" id="cd06261">
    <property type="entry name" value="TM_PBP2"/>
    <property type="match status" value="1"/>
</dbReference>
<dbReference type="GO" id="GO:0006865">
    <property type="term" value="P:amino acid transport"/>
    <property type="evidence" value="ECO:0007669"/>
    <property type="project" value="UniProtKB-KW"/>
</dbReference>
<dbReference type="InterPro" id="IPR010065">
    <property type="entry name" value="AA_ABC_transptr_permease_3TM"/>
</dbReference>
<dbReference type="EMBL" id="SOFI01000003">
    <property type="protein sequence ID" value="TFB79552.1"/>
    <property type="molecule type" value="Genomic_DNA"/>
</dbReference>
<evidence type="ECO:0000256" key="1">
    <source>
        <dbReference type="ARBA" id="ARBA00004651"/>
    </source>
</evidence>
<dbReference type="Pfam" id="PF00528">
    <property type="entry name" value="BPD_transp_1"/>
    <property type="match status" value="1"/>
</dbReference>
<dbReference type="InterPro" id="IPR035906">
    <property type="entry name" value="MetI-like_sf"/>
</dbReference>
<dbReference type="InterPro" id="IPR043429">
    <property type="entry name" value="ArtM/GltK/GlnP/TcyL/YhdX-like"/>
</dbReference>
<dbReference type="PANTHER" id="PTHR30614">
    <property type="entry name" value="MEMBRANE COMPONENT OF AMINO ACID ABC TRANSPORTER"/>
    <property type="match status" value="1"/>
</dbReference>
<reference evidence="10 11" key="1">
    <citation type="submission" date="2019-03" db="EMBL/GenBank/DDBJ databases">
        <title>Genomics of glacier-inhabiting Cryobacterium strains.</title>
        <authorList>
            <person name="Liu Q."/>
            <person name="Xin Y.-H."/>
        </authorList>
    </citation>
    <scope>NUCLEOTIDE SEQUENCE [LARGE SCALE GENOMIC DNA]</scope>
    <source>
        <strain evidence="10 11">CGMCC 1.10440</strain>
    </source>
</reference>
<keyword evidence="5" id="KW-0029">Amino-acid transport</keyword>
<protein>
    <submittedName>
        <fullName evidence="10">Amino acid ABC transporter permease</fullName>
    </submittedName>
</protein>
<keyword evidence="4 8" id="KW-0812">Transmembrane</keyword>
<evidence type="ECO:0000256" key="8">
    <source>
        <dbReference type="RuleBase" id="RU363032"/>
    </source>
</evidence>
<feature type="transmembrane region" description="Helical" evidence="8">
    <location>
        <begin position="77"/>
        <end position="98"/>
    </location>
</feature>
<evidence type="ECO:0000256" key="6">
    <source>
        <dbReference type="ARBA" id="ARBA00022989"/>
    </source>
</evidence>
<sequence length="239" mass="26332">MEQAIEYLPQLLQGLVLTVVVTLIVMVLATALGLLVAIGRMSRFALVRGPLTAYVEFVRGTPTLVHLYYVFYVLPLVGVTLPAVLAGVIGLTIGYAAYLSEVFRAAIGSVPLVQQEAADSLGLSKVQSFRLVIMPQATRVALPPTVNYLLSLFKDTSLLSIITIQELMFTGLLIGSMTFQYFIIFTEVAILYFCVCYPWAWLARRLEKRLSPDGGQSTSKRLAKTRRQLFMSDGMAGQK</sequence>
<dbReference type="GO" id="GO:0022857">
    <property type="term" value="F:transmembrane transporter activity"/>
    <property type="evidence" value="ECO:0007669"/>
    <property type="project" value="InterPro"/>
</dbReference>
<dbReference type="OrthoDB" id="9814902at2"/>
<keyword evidence="3" id="KW-1003">Cell membrane</keyword>
<dbReference type="InterPro" id="IPR000515">
    <property type="entry name" value="MetI-like"/>
</dbReference>
<dbReference type="PANTHER" id="PTHR30614:SF0">
    <property type="entry name" value="L-CYSTINE TRANSPORT SYSTEM PERMEASE PROTEIN TCYL"/>
    <property type="match status" value="1"/>
</dbReference>
<evidence type="ECO:0000313" key="11">
    <source>
        <dbReference type="Proteomes" id="UP000298488"/>
    </source>
</evidence>
<keyword evidence="11" id="KW-1185">Reference proteome</keyword>
<evidence type="ECO:0000256" key="3">
    <source>
        <dbReference type="ARBA" id="ARBA00022475"/>
    </source>
</evidence>
<proteinExistence type="inferred from homology"/>
<evidence type="ECO:0000256" key="2">
    <source>
        <dbReference type="ARBA" id="ARBA00022448"/>
    </source>
</evidence>
<gene>
    <name evidence="10" type="ORF">E3N84_05520</name>
</gene>
<keyword evidence="2 8" id="KW-0813">Transport</keyword>
<accession>A0A4R8VBY9</accession>
<dbReference type="SUPFAM" id="SSF161098">
    <property type="entry name" value="MetI-like"/>
    <property type="match status" value="1"/>
</dbReference>
<evidence type="ECO:0000259" key="9">
    <source>
        <dbReference type="PROSITE" id="PS50928"/>
    </source>
</evidence>
<dbReference type="NCBIfam" id="TIGR01726">
    <property type="entry name" value="HEQRo_perm_3TM"/>
    <property type="match status" value="1"/>
</dbReference>
<comment type="similarity">
    <text evidence="8">Belongs to the binding-protein-dependent transport system permease family.</text>
</comment>
<comment type="subcellular location">
    <subcellularLocation>
        <location evidence="1 8">Cell membrane</location>
        <topology evidence="1 8">Multi-pass membrane protein</topology>
    </subcellularLocation>
</comment>
<feature type="domain" description="ABC transmembrane type-1" evidence="9">
    <location>
        <begin position="15"/>
        <end position="203"/>
    </location>
</feature>
<comment type="caution">
    <text evidence="10">The sequence shown here is derived from an EMBL/GenBank/DDBJ whole genome shotgun (WGS) entry which is preliminary data.</text>
</comment>
<keyword evidence="7 8" id="KW-0472">Membrane</keyword>
<keyword evidence="6 8" id="KW-1133">Transmembrane helix</keyword>
<dbReference type="PROSITE" id="PS50928">
    <property type="entry name" value="ABC_TM1"/>
    <property type="match status" value="1"/>
</dbReference>
<evidence type="ECO:0000256" key="5">
    <source>
        <dbReference type="ARBA" id="ARBA00022970"/>
    </source>
</evidence>
<evidence type="ECO:0000313" key="10">
    <source>
        <dbReference type="EMBL" id="TFB79552.1"/>
    </source>
</evidence>
<feature type="transmembrane region" description="Helical" evidence="8">
    <location>
        <begin position="15"/>
        <end position="39"/>
    </location>
</feature>
<dbReference type="Proteomes" id="UP000298488">
    <property type="component" value="Unassembled WGS sequence"/>
</dbReference>
<dbReference type="Gene3D" id="1.10.3720.10">
    <property type="entry name" value="MetI-like"/>
    <property type="match status" value="1"/>
</dbReference>
<name>A0A4R8VBY9_9MICO</name>
<evidence type="ECO:0000256" key="4">
    <source>
        <dbReference type="ARBA" id="ARBA00022692"/>
    </source>
</evidence>